<organism evidence="3 4">
    <name type="scientific">Pleurotus ostreatus</name>
    <name type="common">Oyster mushroom</name>
    <name type="synonym">White-rot fungus</name>
    <dbReference type="NCBI Taxonomy" id="5322"/>
    <lineage>
        <taxon>Eukaryota</taxon>
        <taxon>Fungi</taxon>
        <taxon>Dikarya</taxon>
        <taxon>Basidiomycota</taxon>
        <taxon>Agaricomycotina</taxon>
        <taxon>Agaricomycetes</taxon>
        <taxon>Agaricomycetidae</taxon>
        <taxon>Agaricales</taxon>
        <taxon>Pleurotineae</taxon>
        <taxon>Pleurotaceae</taxon>
        <taxon>Pleurotus</taxon>
    </lineage>
</organism>
<dbReference type="EMBL" id="JACETU010000003">
    <property type="protein sequence ID" value="KAF7432534.1"/>
    <property type="molecule type" value="Genomic_DNA"/>
</dbReference>
<evidence type="ECO:0000256" key="1">
    <source>
        <dbReference type="SAM" id="Phobius"/>
    </source>
</evidence>
<keyword evidence="1" id="KW-0812">Transmembrane</keyword>
<evidence type="ECO:0000259" key="2">
    <source>
        <dbReference type="Pfam" id="PF24803"/>
    </source>
</evidence>
<dbReference type="InterPro" id="IPR056121">
    <property type="entry name" value="DUF7704"/>
</dbReference>
<gene>
    <name evidence="3" type="ORF">PC9H_004475</name>
</gene>
<dbReference type="AlphaFoldDB" id="A0A8H7DTI8"/>
<feature type="transmembrane region" description="Helical" evidence="1">
    <location>
        <begin position="64"/>
        <end position="82"/>
    </location>
</feature>
<feature type="transmembrane region" description="Helical" evidence="1">
    <location>
        <begin position="94"/>
        <end position="114"/>
    </location>
</feature>
<dbReference type="PANTHER" id="PTHR37019">
    <property type="entry name" value="CHROMOSOME 1, WHOLE GENOME SHOTGUN SEQUENCE"/>
    <property type="match status" value="1"/>
</dbReference>
<feature type="domain" description="DUF7704" evidence="2">
    <location>
        <begin position="5"/>
        <end position="148"/>
    </location>
</feature>
<sequence>MRTPRIPAFYRLFFIYIEPLSAVAGALYAALVPEHYLADLSLTPAQRRSAEVREPLGVAQMMSLWQLANLYLLFALNEHLVLSSTSSIATWRRLLFCLLIADFGHLLTMSPLGLQAFWHVWEWNAMLWGSIGFVYVGASMRMSFLLGVGLGGRLGEKRK</sequence>
<comment type="caution">
    <text evidence="3">The sequence shown here is derived from an EMBL/GenBank/DDBJ whole genome shotgun (WGS) entry which is preliminary data.</text>
</comment>
<evidence type="ECO:0000313" key="4">
    <source>
        <dbReference type="Proteomes" id="UP000623687"/>
    </source>
</evidence>
<proteinExistence type="predicted"/>
<keyword evidence="1" id="KW-0472">Membrane</keyword>
<accession>A0A8H7DTI8</accession>
<dbReference type="Pfam" id="PF24803">
    <property type="entry name" value="DUF7704"/>
    <property type="match status" value="1"/>
</dbReference>
<reference evidence="3" key="1">
    <citation type="submission" date="2019-07" db="EMBL/GenBank/DDBJ databases">
        <authorList>
            <person name="Palmer J.M."/>
        </authorList>
    </citation>
    <scope>NUCLEOTIDE SEQUENCE</scope>
    <source>
        <strain evidence="3">PC9</strain>
    </source>
</reference>
<protein>
    <recommendedName>
        <fullName evidence="2">DUF7704 domain-containing protein</fullName>
    </recommendedName>
</protein>
<name>A0A8H7DTI8_PLEOS</name>
<feature type="transmembrane region" description="Helical" evidence="1">
    <location>
        <begin position="126"/>
        <end position="150"/>
    </location>
</feature>
<dbReference type="Proteomes" id="UP000623687">
    <property type="component" value="Unassembled WGS sequence"/>
</dbReference>
<feature type="transmembrane region" description="Helical" evidence="1">
    <location>
        <begin position="12"/>
        <end position="31"/>
    </location>
</feature>
<keyword evidence="4" id="KW-1185">Reference proteome</keyword>
<dbReference type="RefSeq" id="XP_036632561.1">
    <property type="nucleotide sequence ID" value="XM_036774059.1"/>
</dbReference>
<dbReference type="PANTHER" id="PTHR37019:SF1">
    <property type="entry name" value="EXPERA DOMAIN-CONTAINING PROTEIN"/>
    <property type="match status" value="1"/>
</dbReference>
<keyword evidence="1" id="KW-1133">Transmembrane helix</keyword>
<dbReference type="VEuPathDB" id="FungiDB:PC9H_004475"/>
<dbReference type="OrthoDB" id="5313995at2759"/>
<evidence type="ECO:0000313" key="3">
    <source>
        <dbReference type="EMBL" id="KAF7432534.1"/>
    </source>
</evidence>
<dbReference type="GeneID" id="59374293"/>